<dbReference type="PhylomeDB" id="A9A480"/>
<dbReference type="Gene3D" id="3.10.580.10">
    <property type="entry name" value="CBS-domain"/>
    <property type="match status" value="1"/>
</dbReference>
<dbReference type="SMART" id="SM00116">
    <property type="entry name" value="CBS"/>
    <property type="match status" value="2"/>
</dbReference>
<evidence type="ECO:0000313" key="5">
    <source>
        <dbReference type="Proteomes" id="UP000000792"/>
    </source>
</evidence>
<feature type="domain" description="CBS" evidence="3">
    <location>
        <begin position="30"/>
        <end position="85"/>
    </location>
</feature>
<dbReference type="STRING" id="436308.Nmar_0673"/>
<name>A9A480_NITMS</name>
<evidence type="ECO:0000313" key="4">
    <source>
        <dbReference type="EMBL" id="ABX12569.1"/>
    </source>
</evidence>
<evidence type="ECO:0000256" key="1">
    <source>
        <dbReference type="ARBA" id="ARBA00023122"/>
    </source>
</evidence>
<dbReference type="AlphaFoldDB" id="A9A480"/>
<evidence type="ECO:0000259" key="3">
    <source>
        <dbReference type="PROSITE" id="PS51371"/>
    </source>
</evidence>
<dbReference type="EMBL" id="CP000866">
    <property type="protein sequence ID" value="ABX12569.1"/>
    <property type="molecule type" value="Genomic_DNA"/>
</dbReference>
<dbReference type="SUPFAM" id="SSF54631">
    <property type="entry name" value="CBS-domain pair"/>
    <property type="match status" value="1"/>
</dbReference>
<accession>A9A480</accession>
<feature type="domain" description="CBS" evidence="3">
    <location>
        <begin position="94"/>
        <end position="149"/>
    </location>
</feature>
<dbReference type="eggNOG" id="arCOG00606">
    <property type="taxonomic scope" value="Archaea"/>
</dbReference>
<sequence>MIFRNDNLKSNHIVNKLKKYVENTFVNQIMSKNVLTVKVSETLEEVAKKMKEENVGCVIVVDKIATLGIVTERDFVTKIVAERKTPHTKIFEVMSSPLITIKSESTIWEAAEIMKEKSIHKLPVIEDEEIVGIITTTDIVRISSVGSDSQMRKICDQILMRMKDD</sequence>
<dbReference type="InParanoid" id="A9A480"/>
<dbReference type="InterPro" id="IPR046342">
    <property type="entry name" value="CBS_dom_sf"/>
</dbReference>
<dbReference type="Pfam" id="PF00571">
    <property type="entry name" value="CBS"/>
    <property type="match status" value="2"/>
</dbReference>
<gene>
    <name evidence="4" type="ordered locus">Nmar_0673</name>
</gene>
<evidence type="ECO:0000256" key="2">
    <source>
        <dbReference type="PROSITE-ProRule" id="PRU00703"/>
    </source>
</evidence>
<dbReference type="FunCoup" id="A9A480">
    <property type="interactions" value="43"/>
</dbReference>
<dbReference type="PANTHER" id="PTHR43080">
    <property type="entry name" value="CBS DOMAIN-CONTAINING PROTEIN CBSX3, MITOCHONDRIAL"/>
    <property type="match status" value="1"/>
</dbReference>
<reference evidence="4 5" key="1">
    <citation type="journal article" date="2010" name="Proc. Natl. Acad. Sci. U.S.A.">
        <title>Nitrosopumilus maritimus genome reveals unique mechanisms for nitrification and autotrophy in globally distributed marine crenarchaea.</title>
        <authorList>
            <person name="Walker C.B."/>
            <person name="de la Torre J.R."/>
            <person name="Klotz M.G."/>
            <person name="Urakawa H."/>
            <person name="Pinel N."/>
            <person name="Arp D.J."/>
            <person name="Brochier-Armanet C."/>
            <person name="Chain P.S."/>
            <person name="Chan P.P."/>
            <person name="Gollabgir A."/>
            <person name="Hemp J."/>
            <person name="Hugler M."/>
            <person name="Karr E.A."/>
            <person name="Konneke M."/>
            <person name="Shin M."/>
            <person name="Lawton T.J."/>
            <person name="Lowe T."/>
            <person name="Martens-Habbena W."/>
            <person name="Sayavedra-Soto L.A."/>
            <person name="Lang D."/>
            <person name="Sievert S.M."/>
            <person name="Rosenzweig A.C."/>
            <person name="Manning G."/>
            <person name="Stahl D.A."/>
        </authorList>
    </citation>
    <scope>NUCLEOTIDE SEQUENCE [LARGE SCALE GENOMIC DNA]</scope>
    <source>
        <strain evidence="4 5">SCM1</strain>
    </source>
</reference>
<keyword evidence="1 2" id="KW-0129">CBS domain</keyword>
<dbReference type="KEGG" id="nmr:Nmar_0673"/>
<dbReference type="Proteomes" id="UP000000792">
    <property type="component" value="Chromosome"/>
</dbReference>
<dbReference type="EnsemblBacteria" id="ABX12569">
    <property type="protein sequence ID" value="ABX12569"/>
    <property type="gene ID" value="Nmar_0673"/>
</dbReference>
<proteinExistence type="predicted"/>
<dbReference type="PROSITE" id="PS51371">
    <property type="entry name" value="CBS"/>
    <property type="match status" value="2"/>
</dbReference>
<organism evidence="4 5">
    <name type="scientific">Nitrosopumilus maritimus (strain SCM1)</name>
    <dbReference type="NCBI Taxonomy" id="436308"/>
    <lineage>
        <taxon>Archaea</taxon>
        <taxon>Nitrososphaerota</taxon>
        <taxon>Nitrososphaeria</taxon>
        <taxon>Nitrosopumilales</taxon>
        <taxon>Nitrosopumilaceae</taxon>
        <taxon>Nitrosopumilus</taxon>
    </lineage>
</organism>
<dbReference type="InterPro" id="IPR051257">
    <property type="entry name" value="Diverse_CBS-Domain"/>
</dbReference>
<protein>
    <submittedName>
        <fullName evidence="4">Signal-transduction protein with CBS domains</fullName>
    </submittedName>
</protein>
<dbReference type="InterPro" id="IPR000644">
    <property type="entry name" value="CBS_dom"/>
</dbReference>
<keyword evidence="5" id="KW-1185">Reference proteome</keyword>
<dbReference type="PANTHER" id="PTHR43080:SF2">
    <property type="entry name" value="CBS DOMAIN-CONTAINING PROTEIN"/>
    <property type="match status" value="1"/>
</dbReference>
<dbReference type="HOGENOM" id="CLU_040681_12_2_2"/>